<sequence length="230" mass="26717">AQTDFIFMEAFFIAELRLLEKEEGNLEEDEYISQKEFTESIDENITKLEAAKSKTVNALDILRVLKGLAERKNGLFFMSELEEKKLHNDDLGKLGVAMMLIDEKKNTHLELLKKEKILMASHMATIIFSIANFIEELQASENAKKKKDIAEEFVTKQELITLVKEAEKEVEKVGKQSLVKIDTVIEYLKNDSLVEFIEKDEKNIKKEHFGKLIYLIEQWKEYIKFGKYGT</sequence>
<gene>
    <name evidence="1" type="ORF">RPERSI_LOCUS16957</name>
</gene>
<dbReference type="EMBL" id="CAJVQC010042693">
    <property type="protein sequence ID" value="CAG8775914.1"/>
    <property type="molecule type" value="Genomic_DNA"/>
</dbReference>
<feature type="non-terminal residue" evidence="1">
    <location>
        <position position="1"/>
    </location>
</feature>
<accession>A0ACA9R4G4</accession>
<evidence type="ECO:0000313" key="2">
    <source>
        <dbReference type="Proteomes" id="UP000789920"/>
    </source>
</evidence>
<keyword evidence="2" id="KW-1185">Reference proteome</keyword>
<dbReference type="Proteomes" id="UP000789920">
    <property type="component" value="Unassembled WGS sequence"/>
</dbReference>
<feature type="non-terminal residue" evidence="1">
    <location>
        <position position="230"/>
    </location>
</feature>
<reference evidence="1" key="1">
    <citation type="submission" date="2021-06" db="EMBL/GenBank/DDBJ databases">
        <authorList>
            <person name="Kallberg Y."/>
            <person name="Tangrot J."/>
            <person name="Rosling A."/>
        </authorList>
    </citation>
    <scope>NUCLEOTIDE SEQUENCE</scope>
    <source>
        <strain evidence="1">MA461A</strain>
    </source>
</reference>
<protein>
    <submittedName>
        <fullName evidence="1">3832_t:CDS:1</fullName>
    </submittedName>
</protein>
<proteinExistence type="predicted"/>
<organism evidence="1 2">
    <name type="scientific">Racocetra persica</name>
    <dbReference type="NCBI Taxonomy" id="160502"/>
    <lineage>
        <taxon>Eukaryota</taxon>
        <taxon>Fungi</taxon>
        <taxon>Fungi incertae sedis</taxon>
        <taxon>Mucoromycota</taxon>
        <taxon>Glomeromycotina</taxon>
        <taxon>Glomeromycetes</taxon>
        <taxon>Diversisporales</taxon>
        <taxon>Gigasporaceae</taxon>
        <taxon>Racocetra</taxon>
    </lineage>
</organism>
<comment type="caution">
    <text evidence="1">The sequence shown here is derived from an EMBL/GenBank/DDBJ whole genome shotgun (WGS) entry which is preliminary data.</text>
</comment>
<evidence type="ECO:0000313" key="1">
    <source>
        <dbReference type="EMBL" id="CAG8775914.1"/>
    </source>
</evidence>
<name>A0ACA9R4G4_9GLOM</name>